<protein>
    <submittedName>
        <fullName evidence="2">Uncharacterized protein</fullName>
    </submittedName>
</protein>
<name>A0A022W903_TRIRU</name>
<accession>A0A022W903</accession>
<dbReference type="OrthoDB" id="10532432at2759"/>
<feature type="compositionally biased region" description="Polar residues" evidence="1">
    <location>
        <begin position="55"/>
        <end position="70"/>
    </location>
</feature>
<feature type="compositionally biased region" description="Polar residues" evidence="1">
    <location>
        <begin position="32"/>
        <end position="46"/>
    </location>
</feature>
<gene>
    <name evidence="2" type="ORF">H103_02513</name>
</gene>
<dbReference type="EMBL" id="KK207773">
    <property type="protein sequence ID" value="EZF54842.1"/>
    <property type="molecule type" value="Genomic_DNA"/>
</dbReference>
<dbReference type="Proteomes" id="UP000023758">
    <property type="component" value="Unassembled WGS sequence"/>
</dbReference>
<proteinExistence type="predicted"/>
<dbReference type="AlphaFoldDB" id="A0A022W903"/>
<evidence type="ECO:0000313" key="2">
    <source>
        <dbReference type="EMBL" id="EZF54842.1"/>
    </source>
</evidence>
<dbReference type="HOGENOM" id="CLU_1778790_0_0_1"/>
<reference evidence="2" key="1">
    <citation type="submission" date="2014-02" db="EMBL/GenBank/DDBJ databases">
        <title>The Genome Sequence of Trichophyton rubrum (morphotype fischeri) CBS 288.86.</title>
        <authorList>
            <consortium name="The Broad Institute Genomics Platform"/>
            <person name="Cuomo C.A."/>
            <person name="White T.C."/>
            <person name="Graser Y."/>
            <person name="Martinez-Rossi N."/>
            <person name="Heitman J."/>
            <person name="Young S.K."/>
            <person name="Zeng Q."/>
            <person name="Gargeya S."/>
            <person name="Abouelleil A."/>
            <person name="Alvarado L."/>
            <person name="Chapman S.B."/>
            <person name="Gainer-Dewar J."/>
            <person name="Goldberg J."/>
            <person name="Griggs A."/>
            <person name="Gujja S."/>
            <person name="Hansen M."/>
            <person name="Howarth C."/>
            <person name="Imamovic A."/>
            <person name="Larimer J."/>
            <person name="Martinez D."/>
            <person name="Murphy C."/>
            <person name="Pearson M.D."/>
            <person name="Persinoti G."/>
            <person name="Poon T."/>
            <person name="Priest M."/>
            <person name="Roberts A.D."/>
            <person name="Saif S."/>
            <person name="Shea T.D."/>
            <person name="Sykes S.N."/>
            <person name="Wortman J."/>
            <person name="Nusbaum C."/>
            <person name="Birren B."/>
        </authorList>
    </citation>
    <scope>NUCLEOTIDE SEQUENCE [LARGE SCALE GENOMIC DNA]</scope>
    <source>
        <strain evidence="2">CBS 288.86</strain>
    </source>
</reference>
<organism evidence="2">
    <name type="scientific">Trichophyton rubrum CBS 288.86</name>
    <dbReference type="NCBI Taxonomy" id="1215330"/>
    <lineage>
        <taxon>Eukaryota</taxon>
        <taxon>Fungi</taxon>
        <taxon>Dikarya</taxon>
        <taxon>Ascomycota</taxon>
        <taxon>Pezizomycotina</taxon>
        <taxon>Eurotiomycetes</taxon>
        <taxon>Eurotiomycetidae</taxon>
        <taxon>Onygenales</taxon>
        <taxon>Arthrodermataceae</taxon>
        <taxon>Trichophyton</taxon>
    </lineage>
</organism>
<evidence type="ECO:0000256" key="1">
    <source>
        <dbReference type="SAM" id="MobiDB-lite"/>
    </source>
</evidence>
<feature type="region of interest" description="Disordered" evidence="1">
    <location>
        <begin position="28"/>
        <end position="102"/>
    </location>
</feature>
<sequence>MSQMPRLCALTSLYQAAYREGRKDTGARCHLSGSQSQPAAYHQQQVLLRGRKPRTQSTTWQPVSSSQGHQADNCWHNGPEERCSQPVKHPATEDETTGESSYGRDVVCTSLSLAPSSATRQRHQIGLQMRTFISRTTQRINHHRPL</sequence>